<accession>A0A927REA9</accession>
<dbReference type="GO" id="GO:0008758">
    <property type="term" value="F:UDP-2,3-diacylglucosamine hydrolase activity"/>
    <property type="evidence" value="ECO:0007669"/>
    <property type="project" value="TreeGrafter"/>
</dbReference>
<keyword evidence="1" id="KW-0479">Metal-binding</keyword>
<feature type="transmembrane region" description="Helical" evidence="3">
    <location>
        <begin position="14"/>
        <end position="32"/>
    </location>
</feature>
<evidence type="ECO:0000259" key="4">
    <source>
        <dbReference type="Pfam" id="PF00149"/>
    </source>
</evidence>
<dbReference type="CDD" id="cd07385">
    <property type="entry name" value="MPP_YkuE_C"/>
    <property type="match status" value="1"/>
</dbReference>
<organism evidence="5 6">
    <name type="scientific">Sporosarcina limicola</name>
    <dbReference type="NCBI Taxonomy" id="34101"/>
    <lineage>
        <taxon>Bacteria</taxon>
        <taxon>Bacillati</taxon>
        <taxon>Bacillota</taxon>
        <taxon>Bacilli</taxon>
        <taxon>Bacillales</taxon>
        <taxon>Caryophanaceae</taxon>
        <taxon>Sporosarcina</taxon>
    </lineage>
</organism>
<dbReference type="InterPro" id="IPR029052">
    <property type="entry name" value="Metallo-depent_PP-like"/>
</dbReference>
<evidence type="ECO:0000256" key="3">
    <source>
        <dbReference type="SAM" id="Phobius"/>
    </source>
</evidence>
<gene>
    <name evidence="5" type="ORF">H4683_001508</name>
</gene>
<dbReference type="AlphaFoldDB" id="A0A927REA9"/>
<dbReference type="GO" id="GO:0046872">
    <property type="term" value="F:metal ion binding"/>
    <property type="evidence" value="ECO:0007669"/>
    <property type="project" value="UniProtKB-KW"/>
</dbReference>
<keyword evidence="3" id="KW-1133">Transmembrane helix</keyword>
<proteinExistence type="predicted"/>
<evidence type="ECO:0000313" key="5">
    <source>
        <dbReference type="EMBL" id="MBE1554432.1"/>
    </source>
</evidence>
<dbReference type="EMBL" id="JADBEL010000006">
    <property type="protein sequence ID" value="MBE1554432.1"/>
    <property type="molecule type" value="Genomic_DNA"/>
</dbReference>
<keyword evidence="6" id="KW-1185">Reference proteome</keyword>
<dbReference type="Pfam" id="PF00149">
    <property type="entry name" value="Metallophos"/>
    <property type="match status" value="1"/>
</dbReference>
<dbReference type="PANTHER" id="PTHR31302">
    <property type="entry name" value="TRANSMEMBRANE PROTEIN WITH METALLOPHOSPHOESTERASE DOMAIN-RELATED"/>
    <property type="match status" value="1"/>
</dbReference>
<reference evidence="5" key="1">
    <citation type="submission" date="2020-10" db="EMBL/GenBank/DDBJ databases">
        <title>Genomic Encyclopedia of Type Strains, Phase IV (KMG-IV): sequencing the most valuable type-strain genomes for metagenomic binning, comparative biology and taxonomic classification.</title>
        <authorList>
            <person name="Goeker M."/>
        </authorList>
    </citation>
    <scope>NUCLEOTIDE SEQUENCE</scope>
    <source>
        <strain evidence="5">DSM 13886</strain>
    </source>
</reference>
<protein>
    <submittedName>
        <fullName evidence="5">MPP superfamily phosphohydrolase</fullName>
    </submittedName>
</protein>
<dbReference type="RefSeq" id="WP_192598222.1">
    <property type="nucleotide sequence ID" value="NZ_JADBEL010000006.1"/>
</dbReference>
<dbReference type="PANTHER" id="PTHR31302:SF31">
    <property type="entry name" value="PHOSPHODIESTERASE YAEI"/>
    <property type="match status" value="1"/>
</dbReference>
<evidence type="ECO:0000256" key="2">
    <source>
        <dbReference type="ARBA" id="ARBA00022801"/>
    </source>
</evidence>
<feature type="domain" description="Calcineurin-like phosphoesterase" evidence="4">
    <location>
        <begin position="57"/>
        <end position="227"/>
    </location>
</feature>
<comment type="caution">
    <text evidence="5">The sequence shown here is derived from an EMBL/GenBank/DDBJ whole genome shotgun (WGS) entry which is preliminary data.</text>
</comment>
<dbReference type="Gene3D" id="3.60.21.10">
    <property type="match status" value="1"/>
</dbReference>
<name>A0A927REA9_9BACL</name>
<keyword evidence="3" id="KW-0812">Transmembrane</keyword>
<evidence type="ECO:0000256" key="1">
    <source>
        <dbReference type="ARBA" id="ARBA00022723"/>
    </source>
</evidence>
<dbReference type="InterPro" id="IPR051158">
    <property type="entry name" value="Metallophosphoesterase_sf"/>
</dbReference>
<sequence length="291" mass="32473">MEVKKTTSGKRKSGIRWLLRIIVLILVVLFIHRQNTTVGMTHYEVVSDKIPKGFDLFRIVQISDLHDAEFGDNHIELVNKVKMATPGAIFITGDFIDSNRYNLKKSLRLIEEIQFVAPIYYVTGNHEIATGDSKHIKDRLEKLGVIVLSNEAHIIKSFPGSDIAIGGIEDPLSSSLEDDEVVEASIIQTFKNVPDDMFKILLSHRPESFDIYTAHGVDVTFSGHAHGGQFRIPGIGGLVSPGQGWFPKYTSGIHEKHGNRMVVSRGLGNSIVPIRLFNQPEIIVVTLRKKN</sequence>
<dbReference type="Proteomes" id="UP000658225">
    <property type="component" value="Unassembled WGS sequence"/>
</dbReference>
<dbReference type="GO" id="GO:0016020">
    <property type="term" value="C:membrane"/>
    <property type="evidence" value="ECO:0007669"/>
    <property type="project" value="GOC"/>
</dbReference>
<keyword evidence="2" id="KW-0378">Hydrolase</keyword>
<evidence type="ECO:0000313" key="6">
    <source>
        <dbReference type="Proteomes" id="UP000658225"/>
    </source>
</evidence>
<keyword evidence="3" id="KW-0472">Membrane</keyword>
<dbReference type="SUPFAM" id="SSF56300">
    <property type="entry name" value="Metallo-dependent phosphatases"/>
    <property type="match status" value="1"/>
</dbReference>
<dbReference type="GO" id="GO:0009245">
    <property type="term" value="P:lipid A biosynthetic process"/>
    <property type="evidence" value="ECO:0007669"/>
    <property type="project" value="TreeGrafter"/>
</dbReference>
<dbReference type="InterPro" id="IPR004843">
    <property type="entry name" value="Calcineurin-like_PHP"/>
</dbReference>